<dbReference type="Proteomes" id="UP001596472">
    <property type="component" value="Unassembled WGS sequence"/>
</dbReference>
<dbReference type="EMBL" id="JBHTBS010000016">
    <property type="protein sequence ID" value="MFC7339383.1"/>
    <property type="molecule type" value="Genomic_DNA"/>
</dbReference>
<name>A0ABW2LCI7_9BACT</name>
<gene>
    <name evidence="1" type="ORF">ACFQY0_19480</name>
</gene>
<comment type="caution">
    <text evidence="1">The sequence shown here is derived from an EMBL/GenBank/DDBJ whole genome shotgun (WGS) entry which is preliminary data.</text>
</comment>
<accession>A0ABW2LCI7</accession>
<evidence type="ECO:0000313" key="2">
    <source>
        <dbReference type="Proteomes" id="UP001596472"/>
    </source>
</evidence>
<reference evidence="2" key="1">
    <citation type="journal article" date="2019" name="Int. J. Syst. Evol. Microbiol.">
        <title>The Global Catalogue of Microorganisms (GCM) 10K type strain sequencing project: providing services to taxonomists for standard genome sequencing and annotation.</title>
        <authorList>
            <consortium name="The Broad Institute Genomics Platform"/>
            <consortium name="The Broad Institute Genome Sequencing Center for Infectious Disease"/>
            <person name="Wu L."/>
            <person name="Ma J."/>
        </authorList>
    </citation>
    <scope>NUCLEOTIDE SEQUENCE [LARGE SCALE GENOMIC DNA]</scope>
    <source>
        <strain evidence="2">CGMCC 4.1467</strain>
    </source>
</reference>
<dbReference type="RefSeq" id="WP_379716093.1">
    <property type="nucleotide sequence ID" value="NZ_JBHTBS010000016.1"/>
</dbReference>
<evidence type="ECO:0000313" key="1">
    <source>
        <dbReference type="EMBL" id="MFC7339383.1"/>
    </source>
</evidence>
<organism evidence="1 2">
    <name type="scientific">Haloferula chungangensis</name>
    <dbReference type="NCBI Taxonomy" id="1048331"/>
    <lineage>
        <taxon>Bacteria</taxon>
        <taxon>Pseudomonadati</taxon>
        <taxon>Verrucomicrobiota</taxon>
        <taxon>Verrucomicrobiia</taxon>
        <taxon>Verrucomicrobiales</taxon>
        <taxon>Verrucomicrobiaceae</taxon>
        <taxon>Haloferula</taxon>
    </lineage>
</organism>
<protein>
    <submittedName>
        <fullName evidence="1">Uncharacterized protein</fullName>
    </submittedName>
</protein>
<keyword evidence="2" id="KW-1185">Reference proteome</keyword>
<proteinExistence type="predicted"/>
<sequence>MDAQILSVALEVKASRQWRASWKLWAASLLRDGEIAIGRSFPEAFFPVPREGLGEVELQTRAEIMGGGDSDLRVAGRARLHQFARENSRPASWVVLADADCLALRNLDHLLIDEGELLVARSGIGYDPGFVAVSGERLGEYLDMVEVLELNGVVSSGKFAVAEFERGEVLRAGDPGVTVEDLANAAVMHFGGPSRR</sequence>